<comment type="caution">
    <text evidence="1">The sequence shown here is derived from an EMBL/GenBank/DDBJ whole genome shotgun (WGS) entry which is preliminary data.</text>
</comment>
<name>A0ABU6YAG3_9FABA</name>
<keyword evidence="2" id="KW-1185">Reference proteome</keyword>
<evidence type="ECO:0000313" key="1">
    <source>
        <dbReference type="EMBL" id="MED6206233.1"/>
    </source>
</evidence>
<dbReference type="EMBL" id="JASCZI010241745">
    <property type="protein sequence ID" value="MED6206233.1"/>
    <property type="molecule type" value="Genomic_DNA"/>
</dbReference>
<evidence type="ECO:0000313" key="2">
    <source>
        <dbReference type="Proteomes" id="UP001341840"/>
    </source>
</evidence>
<protein>
    <submittedName>
        <fullName evidence="1">Uncharacterized protein</fullName>
    </submittedName>
</protein>
<reference evidence="1 2" key="1">
    <citation type="journal article" date="2023" name="Plants (Basel)">
        <title>Bridging the Gap: Combining Genomics and Transcriptomics Approaches to Understand Stylosanthes scabra, an Orphan Legume from the Brazilian Caatinga.</title>
        <authorList>
            <person name="Ferreira-Neto J.R.C."/>
            <person name="da Silva M.D."/>
            <person name="Binneck E."/>
            <person name="de Melo N.F."/>
            <person name="da Silva R.H."/>
            <person name="de Melo A.L.T.M."/>
            <person name="Pandolfi V."/>
            <person name="Bustamante F.O."/>
            <person name="Brasileiro-Vidal A.C."/>
            <person name="Benko-Iseppon A.M."/>
        </authorList>
    </citation>
    <scope>NUCLEOTIDE SEQUENCE [LARGE SCALE GENOMIC DNA]</scope>
    <source>
        <tissue evidence="1">Leaves</tissue>
    </source>
</reference>
<dbReference type="Proteomes" id="UP001341840">
    <property type="component" value="Unassembled WGS sequence"/>
</dbReference>
<organism evidence="1 2">
    <name type="scientific">Stylosanthes scabra</name>
    <dbReference type="NCBI Taxonomy" id="79078"/>
    <lineage>
        <taxon>Eukaryota</taxon>
        <taxon>Viridiplantae</taxon>
        <taxon>Streptophyta</taxon>
        <taxon>Embryophyta</taxon>
        <taxon>Tracheophyta</taxon>
        <taxon>Spermatophyta</taxon>
        <taxon>Magnoliopsida</taxon>
        <taxon>eudicotyledons</taxon>
        <taxon>Gunneridae</taxon>
        <taxon>Pentapetalae</taxon>
        <taxon>rosids</taxon>
        <taxon>fabids</taxon>
        <taxon>Fabales</taxon>
        <taxon>Fabaceae</taxon>
        <taxon>Papilionoideae</taxon>
        <taxon>50 kb inversion clade</taxon>
        <taxon>dalbergioids sensu lato</taxon>
        <taxon>Dalbergieae</taxon>
        <taxon>Pterocarpus clade</taxon>
        <taxon>Stylosanthes</taxon>
    </lineage>
</organism>
<accession>A0ABU6YAG3</accession>
<sequence length="90" mass="9963">MCVGFGTFSHVYHLSSEDVQMTKILHSQIGVFSSDTDPPYPRNTLVNRNHHTEAAVQSDAGKIMNEYAEELEAKPVSGVYGISPFGMLLY</sequence>
<proteinExistence type="predicted"/>
<gene>
    <name evidence="1" type="ORF">PIB30_024825</name>
</gene>